<organism evidence="4 5">
    <name type="scientific">Fusarium zealandicum</name>
    <dbReference type="NCBI Taxonomy" id="1053134"/>
    <lineage>
        <taxon>Eukaryota</taxon>
        <taxon>Fungi</taxon>
        <taxon>Dikarya</taxon>
        <taxon>Ascomycota</taxon>
        <taxon>Pezizomycotina</taxon>
        <taxon>Sordariomycetes</taxon>
        <taxon>Hypocreomycetidae</taxon>
        <taxon>Hypocreales</taxon>
        <taxon>Nectriaceae</taxon>
        <taxon>Fusarium</taxon>
        <taxon>Fusarium staphyleae species complex</taxon>
    </lineage>
</organism>
<comment type="caution">
    <text evidence="4">The sequence shown here is derived from an EMBL/GenBank/DDBJ whole genome shotgun (WGS) entry which is preliminary data.</text>
</comment>
<dbReference type="InterPro" id="IPR036380">
    <property type="entry name" value="Isochorismatase-like_sf"/>
</dbReference>
<dbReference type="Gene3D" id="3.40.50.850">
    <property type="entry name" value="Isochorismatase-like"/>
    <property type="match status" value="1"/>
</dbReference>
<dbReference type="PANTHER" id="PTHR43559">
    <property type="entry name" value="HYDROLASE YCAC-RELATED"/>
    <property type="match status" value="1"/>
</dbReference>
<name>A0A8H4XQR1_9HYPO</name>
<dbReference type="InterPro" id="IPR053152">
    <property type="entry name" value="Hydrolase_YcaC-like"/>
</dbReference>
<dbReference type="SUPFAM" id="SSF52499">
    <property type="entry name" value="Isochorismatase-like hydrolases"/>
    <property type="match status" value="1"/>
</dbReference>
<gene>
    <name evidence="4" type="ORF">FZEAL_70</name>
</gene>
<reference evidence="4" key="2">
    <citation type="submission" date="2020-05" db="EMBL/GenBank/DDBJ databases">
        <authorList>
            <person name="Kim H.-S."/>
            <person name="Proctor R.H."/>
            <person name="Brown D.W."/>
        </authorList>
    </citation>
    <scope>NUCLEOTIDE SEQUENCE</scope>
    <source>
        <strain evidence="4">NRRL 22465</strain>
    </source>
</reference>
<evidence type="ECO:0000256" key="1">
    <source>
        <dbReference type="ARBA" id="ARBA00006336"/>
    </source>
</evidence>
<dbReference type="Pfam" id="PF00857">
    <property type="entry name" value="Isochorismatase"/>
    <property type="match status" value="1"/>
</dbReference>
<dbReference type="PANTHER" id="PTHR43559:SF3">
    <property type="entry name" value="HYDROLASE YCAC-RELATED"/>
    <property type="match status" value="1"/>
</dbReference>
<feature type="chain" id="PRO_5034849318" description="Isochorismatase-like domain-containing protein" evidence="2">
    <location>
        <begin position="19"/>
        <end position="217"/>
    </location>
</feature>
<keyword evidence="5" id="KW-1185">Reference proteome</keyword>
<accession>A0A8H4XQR1</accession>
<evidence type="ECO:0000313" key="5">
    <source>
        <dbReference type="Proteomes" id="UP000635477"/>
    </source>
</evidence>
<dbReference type="OrthoDB" id="167809at2759"/>
<dbReference type="EMBL" id="JABEYC010000003">
    <property type="protein sequence ID" value="KAF4984812.1"/>
    <property type="molecule type" value="Genomic_DNA"/>
</dbReference>
<sequence length="217" mass="23617">MKISPFVSMGFLSAVALATSNSGFTYERLDKNDAVLLVVGIQEGLYQLVSDFDPTVYRQQAIAHASLAELFSLPVVMTTSADTGPNGPLFREMREMHPNTTMVQRMGEVNAWDNKGFQEAVRATNKSQVILGGILTDVCTTFLALSLREAGFSAGVHTMSTAALLGELMRDWRGNPGYKEIFPWLDKHVPLNAHLARAHGYAVINGTVAPGQDEMLG</sequence>
<reference evidence="4" key="1">
    <citation type="journal article" date="2020" name="BMC Genomics">
        <title>Correction to: Identification and distribution of gene clusters required for synthesis of sphingolipid metabolism inhibitors in diverse species of the filamentous fungus Fusarium.</title>
        <authorList>
            <person name="Kim H.S."/>
            <person name="Lohmar J.M."/>
            <person name="Busman M."/>
            <person name="Brown D.W."/>
            <person name="Naumann T.A."/>
            <person name="Divon H.H."/>
            <person name="Lysoe E."/>
            <person name="Uhlig S."/>
            <person name="Proctor R.H."/>
        </authorList>
    </citation>
    <scope>NUCLEOTIDE SEQUENCE</scope>
    <source>
        <strain evidence="4">NRRL 22465</strain>
    </source>
</reference>
<evidence type="ECO:0000256" key="2">
    <source>
        <dbReference type="SAM" id="SignalP"/>
    </source>
</evidence>
<comment type="similarity">
    <text evidence="1">Belongs to the isochorismatase family.</text>
</comment>
<evidence type="ECO:0000313" key="4">
    <source>
        <dbReference type="EMBL" id="KAF4984812.1"/>
    </source>
</evidence>
<dbReference type="InterPro" id="IPR000868">
    <property type="entry name" value="Isochorismatase-like_dom"/>
</dbReference>
<dbReference type="Proteomes" id="UP000635477">
    <property type="component" value="Unassembled WGS sequence"/>
</dbReference>
<dbReference type="AlphaFoldDB" id="A0A8H4XQR1"/>
<keyword evidence="2" id="KW-0732">Signal</keyword>
<proteinExistence type="inferred from homology"/>
<protein>
    <recommendedName>
        <fullName evidence="3">Isochorismatase-like domain-containing protein</fullName>
    </recommendedName>
</protein>
<feature type="signal peptide" evidence="2">
    <location>
        <begin position="1"/>
        <end position="18"/>
    </location>
</feature>
<evidence type="ECO:0000259" key="3">
    <source>
        <dbReference type="Pfam" id="PF00857"/>
    </source>
</evidence>
<feature type="domain" description="Isochorismatase-like" evidence="3">
    <location>
        <begin position="35"/>
        <end position="155"/>
    </location>
</feature>